<keyword evidence="13" id="KW-0067">ATP-binding</keyword>
<dbReference type="InterPro" id="IPR003594">
    <property type="entry name" value="HATPase_dom"/>
</dbReference>
<proteinExistence type="predicted"/>
<keyword evidence="8" id="KW-0597">Phosphoprotein</keyword>
<evidence type="ECO:0000256" key="14">
    <source>
        <dbReference type="ARBA" id="ARBA00023004"/>
    </source>
</evidence>
<dbReference type="SUPFAM" id="SSF55874">
    <property type="entry name" value="ATPase domain of HSP90 chaperone/DNA topoisomerase II/histidine kinase"/>
    <property type="match status" value="1"/>
</dbReference>
<feature type="transmembrane region" description="Helical" evidence="19">
    <location>
        <begin position="229"/>
        <end position="249"/>
    </location>
</feature>
<evidence type="ECO:0000313" key="22">
    <source>
        <dbReference type="Proteomes" id="UP001183648"/>
    </source>
</evidence>
<evidence type="ECO:0000256" key="11">
    <source>
        <dbReference type="ARBA" id="ARBA00022741"/>
    </source>
</evidence>
<feature type="transmembrane region" description="Helical" evidence="19">
    <location>
        <begin position="111"/>
        <end position="131"/>
    </location>
</feature>
<evidence type="ECO:0000256" key="15">
    <source>
        <dbReference type="ARBA" id="ARBA00023012"/>
    </source>
</evidence>
<evidence type="ECO:0000256" key="2">
    <source>
        <dbReference type="ARBA" id="ARBA00001966"/>
    </source>
</evidence>
<feature type="transmembrane region" description="Helical" evidence="19">
    <location>
        <begin position="196"/>
        <end position="217"/>
    </location>
</feature>
<dbReference type="InterPro" id="IPR004358">
    <property type="entry name" value="Sig_transdc_His_kin-like_C"/>
</dbReference>
<keyword evidence="22" id="KW-1185">Reference proteome</keyword>
<evidence type="ECO:0000256" key="18">
    <source>
        <dbReference type="ARBA" id="ARBA00030800"/>
    </source>
</evidence>
<comment type="subcellular location">
    <subcellularLocation>
        <location evidence="3">Cytoplasm</location>
    </subcellularLocation>
</comment>
<feature type="transmembrane region" description="Helical" evidence="19">
    <location>
        <begin position="71"/>
        <end position="91"/>
    </location>
</feature>
<evidence type="ECO:0000256" key="3">
    <source>
        <dbReference type="ARBA" id="ARBA00004496"/>
    </source>
</evidence>
<dbReference type="Gene3D" id="1.20.5.1930">
    <property type="match status" value="1"/>
</dbReference>
<name>A0ABU2BR89_9ACTN</name>
<dbReference type="InterPro" id="IPR011712">
    <property type="entry name" value="Sig_transdc_His_kin_sub3_dim/P"/>
</dbReference>
<comment type="function">
    <text evidence="17">Member of the two-component regulatory system NreB/NreC involved in the control of dissimilatory nitrate/nitrite reduction in response to oxygen. NreB functions as a direct oxygen sensor histidine kinase which is autophosphorylated, in the absence of oxygen, probably at the conserved histidine residue, and transfers its phosphate group probably to a conserved aspartate residue of NreC. NreB/NreC activates the expression of the nitrate (narGHJI) and nitrite (nir) reductase operons, as well as the putative nitrate transporter gene narT.</text>
</comment>
<feature type="transmembrane region" description="Helical" evidence="19">
    <location>
        <begin position="255"/>
        <end position="275"/>
    </location>
</feature>
<keyword evidence="19" id="KW-0472">Membrane</keyword>
<evidence type="ECO:0000256" key="9">
    <source>
        <dbReference type="ARBA" id="ARBA00022679"/>
    </source>
</evidence>
<feature type="domain" description="Histidine kinase" evidence="20">
    <location>
        <begin position="590"/>
        <end position="674"/>
    </location>
</feature>
<keyword evidence="7" id="KW-0963">Cytoplasm</keyword>
<dbReference type="InterPro" id="IPR005467">
    <property type="entry name" value="His_kinase_dom"/>
</dbReference>
<evidence type="ECO:0000256" key="1">
    <source>
        <dbReference type="ARBA" id="ARBA00000085"/>
    </source>
</evidence>
<evidence type="ECO:0000256" key="13">
    <source>
        <dbReference type="ARBA" id="ARBA00022840"/>
    </source>
</evidence>
<keyword evidence="6" id="KW-0004">4Fe-4S</keyword>
<dbReference type="RefSeq" id="WP_310298652.1">
    <property type="nucleotide sequence ID" value="NZ_BAAAPS010000002.1"/>
</dbReference>
<keyword evidence="11" id="KW-0547">Nucleotide-binding</keyword>
<comment type="caution">
    <text evidence="21">The sequence shown here is derived from an EMBL/GenBank/DDBJ whole genome shotgun (WGS) entry which is preliminary data.</text>
</comment>
<comment type="catalytic activity">
    <reaction evidence="1">
        <text>ATP + protein L-histidine = ADP + protein N-phospho-L-histidine.</text>
        <dbReference type="EC" id="2.7.13.3"/>
    </reaction>
</comment>
<dbReference type="PANTHER" id="PTHR24421:SF10">
    <property type="entry name" value="NITRATE_NITRITE SENSOR PROTEIN NARQ"/>
    <property type="match status" value="1"/>
</dbReference>
<keyword evidence="14" id="KW-0408">Iron</keyword>
<dbReference type="CDD" id="cd16917">
    <property type="entry name" value="HATPase_UhpB-NarQ-NarX-like"/>
    <property type="match status" value="1"/>
</dbReference>
<gene>
    <name evidence="21" type="ORF">J2S63_000690</name>
</gene>
<evidence type="ECO:0000256" key="6">
    <source>
        <dbReference type="ARBA" id="ARBA00022485"/>
    </source>
</evidence>
<organism evidence="21 22">
    <name type="scientific">Nocardioides marmoribigeumensis</name>
    <dbReference type="NCBI Taxonomy" id="433649"/>
    <lineage>
        <taxon>Bacteria</taxon>
        <taxon>Bacillati</taxon>
        <taxon>Actinomycetota</taxon>
        <taxon>Actinomycetes</taxon>
        <taxon>Propionibacteriales</taxon>
        <taxon>Nocardioidaceae</taxon>
        <taxon>Nocardioides</taxon>
    </lineage>
</organism>
<dbReference type="PRINTS" id="PR00344">
    <property type="entry name" value="BCTRLSENSOR"/>
</dbReference>
<accession>A0ABU2BR89</accession>
<protein>
    <recommendedName>
        <fullName evidence="5">Oxygen sensor histidine kinase NreB</fullName>
        <ecNumber evidence="4">2.7.13.3</ecNumber>
    </recommendedName>
    <alternativeName>
        <fullName evidence="18">Nitrogen regulation protein B</fullName>
    </alternativeName>
</protein>
<reference evidence="21 22" key="1">
    <citation type="submission" date="2023-07" db="EMBL/GenBank/DDBJ databases">
        <title>Sequencing the genomes of 1000 actinobacteria strains.</title>
        <authorList>
            <person name="Klenk H.-P."/>
        </authorList>
    </citation>
    <scope>NUCLEOTIDE SEQUENCE [LARGE SCALE GENOMIC DNA]</scope>
    <source>
        <strain evidence="21 22">DSM 19426</strain>
    </source>
</reference>
<feature type="transmembrane region" description="Helical" evidence="19">
    <location>
        <begin position="287"/>
        <end position="308"/>
    </location>
</feature>
<dbReference type="PANTHER" id="PTHR24421">
    <property type="entry name" value="NITRATE/NITRITE SENSOR PROTEIN NARX-RELATED"/>
    <property type="match status" value="1"/>
</dbReference>
<evidence type="ECO:0000256" key="10">
    <source>
        <dbReference type="ARBA" id="ARBA00022723"/>
    </source>
</evidence>
<dbReference type="GO" id="GO:0016301">
    <property type="term" value="F:kinase activity"/>
    <property type="evidence" value="ECO:0007669"/>
    <property type="project" value="UniProtKB-KW"/>
</dbReference>
<dbReference type="InterPro" id="IPR036890">
    <property type="entry name" value="HATPase_C_sf"/>
</dbReference>
<evidence type="ECO:0000256" key="7">
    <source>
        <dbReference type="ARBA" id="ARBA00022490"/>
    </source>
</evidence>
<keyword evidence="12 21" id="KW-0418">Kinase</keyword>
<comment type="cofactor">
    <cofactor evidence="2">
        <name>[4Fe-4S] cluster</name>
        <dbReference type="ChEBI" id="CHEBI:49883"/>
    </cofactor>
</comment>
<evidence type="ECO:0000259" key="20">
    <source>
        <dbReference type="PROSITE" id="PS50109"/>
    </source>
</evidence>
<dbReference type="EC" id="2.7.13.3" evidence="4"/>
<evidence type="ECO:0000313" key="21">
    <source>
        <dbReference type="EMBL" id="MDR7361137.1"/>
    </source>
</evidence>
<dbReference type="Gene3D" id="3.30.565.10">
    <property type="entry name" value="Histidine kinase-like ATPase, C-terminal domain"/>
    <property type="match status" value="1"/>
</dbReference>
<dbReference type="Proteomes" id="UP001183648">
    <property type="component" value="Unassembled WGS sequence"/>
</dbReference>
<keyword evidence="19" id="KW-0812">Transmembrane</keyword>
<dbReference type="Pfam" id="PF02518">
    <property type="entry name" value="HATPase_c"/>
    <property type="match status" value="1"/>
</dbReference>
<evidence type="ECO:0000256" key="19">
    <source>
        <dbReference type="SAM" id="Phobius"/>
    </source>
</evidence>
<dbReference type="PROSITE" id="PS50109">
    <property type="entry name" value="HIS_KIN"/>
    <property type="match status" value="1"/>
</dbReference>
<feature type="transmembrane region" description="Helical" evidence="19">
    <location>
        <begin position="45"/>
        <end position="64"/>
    </location>
</feature>
<dbReference type="SMART" id="SM00387">
    <property type="entry name" value="HATPase_c"/>
    <property type="match status" value="1"/>
</dbReference>
<evidence type="ECO:0000256" key="4">
    <source>
        <dbReference type="ARBA" id="ARBA00012438"/>
    </source>
</evidence>
<keyword evidence="10" id="KW-0479">Metal-binding</keyword>
<evidence type="ECO:0000256" key="16">
    <source>
        <dbReference type="ARBA" id="ARBA00023014"/>
    </source>
</evidence>
<evidence type="ECO:0000256" key="17">
    <source>
        <dbReference type="ARBA" id="ARBA00024827"/>
    </source>
</evidence>
<dbReference type="Pfam" id="PF07730">
    <property type="entry name" value="HisKA_3"/>
    <property type="match status" value="1"/>
</dbReference>
<keyword evidence="16" id="KW-0411">Iron-sulfur</keyword>
<keyword evidence="15" id="KW-0902">Two-component regulatory system</keyword>
<feature type="transmembrane region" description="Helical" evidence="19">
    <location>
        <begin position="143"/>
        <end position="161"/>
    </location>
</feature>
<evidence type="ECO:0000256" key="12">
    <source>
        <dbReference type="ARBA" id="ARBA00022777"/>
    </source>
</evidence>
<dbReference type="InterPro" id="IPR050482">
    <property type="entry name" value="Sensor_HK_TwoCompSys"/>
</dbReference>
<dbReference type="EMBL" id="JAVDYG010000001">
    <property type="protein sequence ID" value="MDR7361137.1"/>
    <property type="molecule type" value="Genomic_DNA"/>
</dbReference>
<keyword evidence="9" id="KW-0808">Transferase</keyword>
<keyword evidence="19" id="KW-1133">Transmembrane helix</keyword>
<evidence type="ECO:0000256" key="8">
    <source>
        <dbReference type="ARBA" id="ARBA00022553"/>
    </source>
</evidence>
<evidence type="ECO:0000256" key="5">
    <source>
        <dbReference type="ARBA" id="ARBA00017322"/>
    </source>
</evidence>
<sequence>MIPPPSRRGVLAAPLVGLLVLAGVVTLDVVAPGTGPGARLAPGLAWGYGLLGLLMSVLAAMVLWRDARQLWGWMLGWFGVFWSVDALAQGWARWGVSDERVLPGVNLALWFLNRFGSFLPVTVAVLLMIFPTGRLLSGWWGRLCAVVLVLGLLGATVFLLIEATGVPDPGPVPAGVDLQFWTPGLPQSWSGPLRTVGLTALAAPVLVANASVVVRYRRADEEERDRLRWLVWAVVAMVLLMVLDSLLRLGQGESIFAFFVVALPTVAMTVGVVRPDLVPIRDLLARTLLYGGLAVGLVLVDLAVLALLTELLGERLDQRQVVVVALVLAVTLYAPLRSRLSVTVRRWALGERAAPYDVVAGLASALETADEGSEQLAAVARAVAGAFGVRFVAVEVDRGGGERLVASYGERPGQVRTLPISYRGTEVGRLVLPSRGVRSRLSGRDEQLLGDLVRQAATAARTSRLADELQESRERLVVAREEERRRIRRDLHDGLGPAMSGVVFQVESARLLVDRDPERAKESLAATAAHVQEVVADVRRLVHDLRPPALDDRGLVGALGQLAESLPVEVELEADDLPALPAAVEVAAYRIAAEALTNVVRHARAEHACVHLGVRGADLLVEVRDDGVGVPPDVEAGVGLLSLRERAAELGGRTEVTCPEGGGTRVRARLPLRQSATPGGTP</sequence>